<dbReference type="EMBL" id="FOQK01000014">
    <property type="protein sequence ID" value="SFI09649.1"/>
    <property type="molecule type" value="Genomic_DNA"/>
</dbReference>
<evidence type="ECO:0000313" key="1">
    <source>
        <dbReference type="EMBL" id="SFI09649.1"/>
    </source>
</evidence>
<sequence length="64" mass="7360">MTYEELYQAAQAQGFAGSYEEFRVAYDNYQRLNPATEAQIRGLVADNTLVHVMNQSLKLVYKKL</sequence>
<evidence type="ECO:0000313" key="2">
    <source>
        <dbReference type="Proteomes" id="UP000183639"/>
    </source>
</evidence>
<dbReference type="OrthoDB" id="1666844at2"/>
<organism evidence="1 2">
    <name type="scientific">Selenomonas ruminantium</name>
    <dbReference type="NCBI Taxonomy" id="971"/>
    <lineage>
        <taxon>Bacteria</taxon>
        <taxon>Bacillati</taxon>
        <taxon>Bacillota</taxon>
        <taxon>Negativicutes</taxon>
        <taxon>Selenomonadales</taxon>
        <taxon>Selenomonadaceae</taxon>
        <taxon>Selenomonas</taxon>
    </lineage>
</organism>
<reference evidence="1 2" key="1">
    <citation type="submission" date="2016-10" db="EMBL/GenBank/DDBJ databases">
        <authorList>
            <person name="de Groot N.N."/>
        </authorList>
    </citation>
    <scope>NUCLEOTIDE SEQUENCE [LARGE SCALE GENOMIC DNA]</scope>
    <source>
        <strain evidence="1 2">Z108</strain>
    </source>
</reference>
<dbReference type="RefSeq" id="WP_075444050.1">
    <property type="nucleotide sequence ID" value="NZ_FOQK01000014.1"/>
</dbReference>
<protein>
    <submittedName>
        <fullName evidence="1">Uncharacterized protein</fullName>
    </submittedName>
</protein>
<proteinExistence type="predicted"/>
<gene>
    <name evidence="1" type="ORF">SAMN04487861_11475</name>
</gene>
<accession>A0A1I3FEJ6</accession>
<dbReference type="Proteomes" id="UP000183639">
    <property type="component" value="Unassembled WGS sequence"/>
</dbReference>
<dbReference type="AlphaFoldDB" id="A0A1I3FEJ6"/>
<name>A0A1I3FEJ6_SELRU</name>